<dbReference type="InterPro" id="IPR003593">
    <property type="entry name" value="AAA+_ATPase"/>
</dbReference>
<dbReference type="PANTHER" id="PTHR42939:SF1">
    <property type="entry name" value="ABC TRANSPORTER ATP-BINDING PROTEIN ALBC-RELATED"/>
    <property type="match status" value="1"/>
</dbReference>
<dbReference type="InterPro" id="IPR017871">
    <property type="entry name" value="ABC_transporter-like_CS"/>
</dbReference>
<reference evidence="5 6" key="1">
    <citation type="submission" date="2019-07" db="EMBL/GenBank/DDBJ databases">
        <title>Genomic Encyclopedia of Archaeal and Bacterial Type Strains, Phase II (KMG-II): from individual species to whole genera.</title>
        <authorList>
            <person name="Goeker M."/>
        </authorList>
    </citation>
    <scope>NUCLEOTIDE SEQUENCE [LARGE SCALE GENOMIC DNA]</scope>
    <source>
        <strain evidence="5 6">DSM 46842</strain>
    </source>
</reference>
<evidence type="ECO:0000256" key="3">
    <source>
        <dbReference type="ARBA" id="ARBA00022840"/>
    </source>
</evidence>
<protein>
    <submittedName>
        <fullName evidence="5">ABC transporter family protein</fullName>
    </submittedName>
</protein>
<accession>A0A5S5CPJ4</accession>
<gene>
    <name evidence="5" type="ORF">BD833_11815</name>
</gene>
<keyword evidence="6" id="KW-1185">Reference proteome</keyword>
<evidence type="ECO:0000256" key="2">
    <source>
        <dbReference type="ARBA" id="ARBA00022741"/>
    </source>
</evidence>
<keyword evidence="1" id="KW-0813">Transport</keyword>
<sequence>MPDSPDAALLRADELTAGHDDVPTSAPVHLHLPPGRALAVIGPNGAGKSTLLHTLVGLLPPLGGSVSFDGEPVDERRASFRRDVAQVLDDDAFFPALTGREHLLLTARAHGVEDAEEVVAAELAAFGLEERADALPSRLSSGQRRRLALAAAFVRPARLLVLDEPERRLDAEMRRTLAERVAAERDAGLAVLFASHDAAFVTTAADEALLADEECVLLPPEAVPATMAGTEG</sequence>
<dbReference type="InterPro" id="IPR003439">
    <property type="entry name" value="ABC_transporter-like_ATP-bd"/>
</dbReference>
<proteinExistence type="predicted"/>
<dbReference type="GO" id="GO:0005524">
    <property type="term" value="F:ATP binding"/>
    <property type="evidence" value="ECO:0007669"/>
    <property type="project" value="UniProtKB-KW"/>
</dbReference>
<evidence type="ECO:0000313" key="5">
    <source>
        <dbReference type="EMBL" id="TYP82779.1"/>
    </source>
</evidence>
<dbReference type="PROSITE" id="PS00211">
    <property type="entry name" value="ABC_TRANSPORTER_1"/>
    <property type="match status" value="1"/>
</dbReference>
<evidence type="ECO:0000259" key="4">
    <source>
        <dbReference type="PROSITE" id="PS50893"/>
    </source>
</evidence>
<comment type="caution">
    <text evidence="5">The sequence shown here is derived from an EMBL/GenBank/DDBJ whole genome shotgun (WGS) entry which is preliminary data.</text>
</comment>
<dbReference type="Proteomes" id="UP000322499">
    <property type="component" value="Unassembled WGS sequence"/>
</dbReference>
<feature type="domain" description="ABC transporter" evidence="4">
    <location>
        <begin position="10"/>
        <end position="230"/>
    </location>
</feature>
<name>A0A5S5CPJ4_9ACTN</name>
<dbReference type="InterPro" id="IPR027417">
    <property type="entry name" value="P-loop_NTPase"/>
</dbReference>
<dbReference type="PROSITE" id="PS50893">
    <property type="entry name" value="ABC_TRANSPORTER_2"/>
    <property type="match status" value="1"/>
</dbReference>
<dbReference type="InterPro" id="IPR051782">
    <property type="entry name" value="ABC_Transporter_VariousFunc"/>
</dbReference>
<keyword evidence="2" id="KW-0547">Nucleotide-binding</keyword>
<organism evidence="5 6">
    <name type="scientific">Blastococcus xanthinilyticus</name>
    <dbReference type="NCBI Taxonomy" id="1564164"/>
    <lineage>
        <taxon>Bacteria</taxon>
        <taxon>Bacillati</taxon>
        <taxon>Actinomycetota</taxon>
        <taxon>Actinomycetes</taxon>
        <taxon>Geodermatophilales</taxon>
        <taxon>Geodermatophilaceae</taxon>
        <taxon>Blastococcus</taxon>
    </lineage>
</organism>
<dbReference type="Pfam" id="PF00005">
    <property type="entry name" value="ABC_tran"/>
    <property type="match status" value="1"/>
</dbReference>
<dbReference type="RefSeq" id="WP_166534950.1">
    <property type="nucleotide sequence ID" value="NZ_VNHW01000018.1"/>
</dbReference>
<dbReference type="Gene3D" id="3.40.50.300">
    <property type="entry name" value="P-loop containing nucleotide triphosphate hydrolases"/>
    <property type="match status" value="1"/>
</dbReference>
<evidence type="ECO:0000256" key="1">
    <source>
        <dbReference type="ARBA" id="ARBA00022448"/>
    </source>
</evidence>
<dbReference type="EMBL" id="VNHW01000018">
    <property type="protein sequence ID" value="TYP82779.1"/>
    <property type="molecule type" value="Genomic_DNA"/>
</dbReference>
<evidence type="ECO:0000313" key="6">
    <source>
        <dbReference type="Proteomes" id="UP000322499"/>
    </source>
</evidence>
<keyword evidence="3" id="KW-0067">ATP-binding</keyword>
<dbReference type="GO" id="GO:0016887">
    <property type="term" value="F:ATP hydrolysis activity"/>
    <property type="evidence" value="ECO:0007669"/>
    <property type="project" value="InterPro"/>
</dbReference>
<dbReference type="SMART" id="SM00382">
    <property type="entry name" value="AAA"/>
    <property type="match status" value="1"/>
</dbReference>
<dbReference type="SUPFAM" id="SSF52540">
    <property type="entry name" value="P-loop containing nucleoside triphosphate hydrolases"/>
    <property type="match status" value="1"/>
</dbReference>
<dbReference type="AlphaFoldDB" id="A0A5S5CPJ4"/>
<dbReference type="PANTHER" id="PTHR42939">
    <property type="entry name" value="ABC TRANSPORTER ATP-BINDING PROTEIN ALBC-RELATED"/>
    <property type="match status" value="1"/>
</dbReference>